<accession>A0A2S7N4K2</accession>
<keyword evidence="1" id="KW-0812">Transmembrane</keyword>
<evidence type="ECO:0000313" key="4">
    <source>
        <dbReference type="Proteomes" id="UP000239663"/>
    </source>
</evidence>
<evidence type="ECO:0000256" key="2">
    <source>
        <dbReference type="SAM" id="SignalP"/>
    </source>
</evidence>
<reference evidence="3 4" key="1">
    <citation type="submission" date="2017-12" db="EMBL/GenBank/DDBJ databases">
        <title>Taxonomic description and draft genome of Pradoshia cofamensis Gen. nov., sp. nov., a thermotolerant bacillale isolated from anterior gut of earthworm Eisenia fetida.</title>
        <authorList>
            <person name="Saha T."/>
            <person name="Chakraborty R."/>
        </authorList>
    </citation>
    <scope>NUCLEOTIDE SEQUENCE [LARGE SCALE GENOMIC DNA]</scope>
    <source>
        <strain evidence="3 4">EAG3</strain>
    </source>
</reference>
<evidence type="ECO:0000313" key="3">
    <source>
        <dbReference type="EMBL" id="PQD96923.1"/>
    </source>
</evidence>
<dbReference type="EMBL" id="PKOZ01000001">
    <property type="protein sequence ID" value="PQD96923.1"/>
    <property type="molecule type" value="Genomic_DNA"/>
</dbReference>
<dbReference type="AlphaFoldDB" id="A0A2S7N4K2"/>
<dbReference type="RefSeq" id="WP_104848017.1">
    <property type="nucleotide sequence ID" value="NZ_PKOZ01000001.1"/>
</dbReference>
<keyword evidence="1" id="KW-1133">Transmembrane helix</keyword>
<evidence type="ECO:0000256" key="1">
    <source>
        <dbReference type="SAM" id="Phobius"/>
    </source>
</evidence>
<keyword evidence="1" id="KW-0472">Membrane</keyword>
<proteinExistence type="predicted"/>
<feature type="signal peptide" evidence="2">
    <location>
        <begin position="1"/>
        <end position="23"/>
    </location>
</feature>
<comment type="caution">
    <text evidence="3">The sequence shown here is derived from an EMBL/GenBank/DDBJ whole genome shotgun (WGS) entry which is preliminary data.</text>
</comment>
<organism evidence="3 4">
    <name type="scientific">Pradoshia eiseniae</name>
    <dbReference type="NCBI Taxonomy" id="2064768"/>
    <lineage>
        <taxon>Bacteria</taxon>
        <taxon>Bacillati</taxon>
        <taxon>Bacillota</taxon>
        <taxon>Bacilli</taxon>
        <taxon>Bacillales</taxon>
        <taxon>Bacillaceae</taxon>
        <taxon>Pradoshia</taxon>
    </lineage>
</organism>
<dbReference type="OrthoDB" id="2988195at2"/>
<dbReference type="Proteomes" id="UP000239663">
    <property type="component" value="Unassembled WGS sequence"/>
</dbReference>
<dbReference type="Pfam" id="PF09577">
    <property type="entry name" value="Spore_YpjB"/>
    <property type="match status" value="1"/>
</dbReference>
<protein>
    <submittedName>
        <fullName evidence="3">Sporulation protein YpjB</fullName>
    </submittedName>
</protein>
<keyword evidence="4" id="KW-1185">Reference proteome</keyword>
<keyword evidence="2" id="KW-0732">Signal</keyword>
<dbReference type="InterPro" id="IPR014231">
    <property type="entry name" value="Spore_YpjB"/>
</dbReference>
<feature type="transmembrane region" description="Helical" evidence="1">
    <location>
        <begin position="226"/>
        <end position="246"/>
    </location>
</feature>
<name>A0A2S7N4K2_9BACI</name>
<feature type="chain" id="PRO_5015720668" evidence="2">
    <location>
        <begin position="24"/>
        <end position="265"/>
    </location>
</feature>
<gene>
    <name evidence="3" type="ORF">CYL18_03310</name>
</gene>
<sequence length="265" mass="30167">MKLLKGIMGSVIILASLSIQAIAASPAEDEAIETIADRSLQFVKVDRRQEAEELLNVFSERFLDAASEGNLYSMDEINVVTIALDDAMKTIKDTEKSNQEAVNEMTKFRLAYDAVNHEKSPLWTKMRGQIMTAAQDTRKAVKDQDSVAFQEELNRLLAIYNILYPSLKIDVTPEKFQQVDAHLKFIDQYRPQVFSDSSKQKDIADLEGQLHDIFDEAEKDDTDPSLWWVIISTGSIILMTLSYVGYRKYKASEEIIHTKKKNHDI</sequence>